<dbReference type="GO" id="GO:0008658">
    <property type="term" value="F:penicillin binding"/>
    <property type="evidence" value="ECO:0007669"/>
    <property type="project" value="InterPro"/>
</dbReference>
<keyword evidence="3" id="KW-0328">Glycosyltransferase</keyword>
<dbReference type="EMBL" id="CP149783">
    <property type="protein sequence ID" value="WYF46011.1"/>
    <property type="molecule type" value="Genomic_DNA"/>
</dbReference>
<feature type="domain" description="Penicillin-binding protein transpeptidase" evidence="10">
    <location>
        <begin position="531"/>
        <end position="781"/>
    </location>
</feature>
<dbReference type="GO" id="GO:0004180">
    <property type="term" value="F:carboxypeptidase activity"/>
    <property type="evidence" value="ECO:0007669"/>
    <property type="project" value="UniProtKB-KW"/>
</dbReference>
<dbReference type="InterPro" id="IPR012338">
    <property type="entry name" value="Beta-lactam/transpept-like"/>
</dbReference>
<dbReference type="InterPro" id="IPR036950">
    <property type="entry name" value="PBP_transglycosylase"/>
</dbReference>
<dbReference type="InterPro" id="IPR023346">
    <property type="entry name" value="Lysozyme-like_dom_sf"/>
</dbReference>
<dbReference type="RefSeq" id="WP_339097401.1">
    <property type="nucleotide sequence ID" value="NZ_CP149783.1"/>
</dbReference>
<keyword evidence="5" id="KW-0378">Hydrolase</keyword>
<evidence type="ECO:0000256" key="5">
    <source>
        <dbReference type="ARBA" id="ARBA00022801"/>
    </source>
</evidence>
<keyword evidence="2" id="KW-0645">Protease</keyword>
<gene>
    <name evidence="12" type="ORF">WDJ50_16445</name>
</gene>
<evidence type="ECO:0000256" key="1">
    <source>
        <dbReference type="ARBA" id="ARBA00022645"/>
    </source>
</evidence>
<evidence type="ECO:0000313" key="12">
    <source>
        <dbReference type="EMBL" id="WYF46011.1"/>
    </source>
</evidence>
<evidence type="ECO:0000256" key="4">
    <source>
        <dbReference type="ARBA" id="ARBA00022679"/>
    </source>
</evidence>
<evidence type="ECO:0000256" key="8">
    <source>
        <dbReference type="ARBA" id="ARBA00049902"/>
    </source>
</evidence>
<keyword evidence="4" id="KW-0808">Transferase</keyword>
<keyword evidence="9" id="KW-1133">Transmembrane helix</keyword>
<dbReference type="GO" id="GO:0008955">
    <property type="term" value="F:peptidoglycan glycosyltransferase activity"/>
    <property type="evidence" value="ECO:0007669"/>
    <property type="project" value="UniProtKB-EC"/>
</dbReference>
<evidence type="ECO:0000256" key="2">
    <source>
        <dbReference type="ARBA" id="ARBA00022670"/>
    </source>
</evidence>
<dbReference type="SUPFAM" id="SSF56601">
    <property type="entry name" value="beta-lactamase/transpeptidase-like"/>
    <property type="match status" value="1"/>
</dbReference>
<dbReference type="Pfam" id="PF00912">
    <property type="entry name" value="Transgly"/>
    <property type="match status" value="1"/>
</dbReference>
<dbReference type="GO" id="GO:0006508">
    <property type="term" value="P:proteolysis"/>
    <property type="evidence" value="ECO:0007669"/>
    <property type="project" value="UniProtKB-KW"/>
</dbReference>
<comment type="catalytic activity">
    <reaction evidence="8">
        <text>[GlcNAc-(1-&gt;4)-Mur2Ac(oyl-L-Ala-gamma-D-Glu-L-Lys-D-Ala-D-Ala)](n)-di-trans,octa-cis-undecaprenyl diphosphate + beta-D-GlcNAc-(1-&gt;4)-Mur2Ac(oyl-L-Ala-gamma-D-Glu-L-Lys-D-Ala-D-Ala)-di-trans,octa-cis-undecaprenyl diphosphate = [GlcNAc-(1-&gt;4)-Mur2Ac(oyl-L-Ala-gamma-D-Glu-L-Lys-D-Ala-D-Ala)](n+1)-di-trans,octa-cis-undecaprenyl diphosphate + di-trans,octa-cis-undecaprenyl diphosphate + H(+)</text>
        <dbReference type="Rhea" id="RHEA:23708"/>
        <dbReference type="Rhea" id="RHEA-COMP:9602"/>
        <dbReference type="Rhea" id="RHEA-COMP:9603"/>
        <dbReference type="ChEBI" id="CHEBI:15378"/>
        <dbReference type="ChEBI" id="CHEBI:58405"/>
        <dbReference type="ChEBI" id="CHEBI:60033"/>
        <dbReference type="ChEBI" id="CHEBI:78435"/>
        <dbReference type="EC" id="2.4.99.28"/>
    </reaction>
</comment>
<feature type="transmembrane region" description="Helical" evidence="9">
    <location>
        <begin position="60"/>
        <end position="80"/>
    </location>
</feature>
<dbReference type="Gene3D" id="1.10.3810.10">
    <property type="entry name" value="Biosynthetic peptidoglycan transglycosylase-like"/>
    <property type="match status" value="1"/>
</dbReference>
<proteinExistence type="predicted"/>
<dbReference type="Pfam" id="PF00905">
    <property type="entry name" value="Transpeptidase"/>
    <property type="match status" value="1"/>
</dbReference>
<accession>A0AAU6Q6F9</accession>
<dbReference type="InterPro" id="IPR001460">
    <property type="entry name" value="PCN-bd_Tpept"/>
</dbReference>
<keyword evidence="9" id="KW-0472">Membrane</keyword>
<feature type="transmembrane region" description="Helical" evidence="9">
    <location>
        <begin position="35"/>
        <end position="53"/>
    </location>
</feature>
<protein>
    <recommendedName>
        <fullName evidence="7">peptidoglycan glycosyltransferase</fullName>
        <ecNumber evidence="7">2.4.99.28</ecNumber>
    </recommendedName>
</protein>
<dbReference type="SUPFAM" id="SSF53955">
    <property type="entry name" value="Lysozyme-like"/>
    <property type="match status" value="1"/>
</dbReference>
<evidence type="ECO:0000256" key="9">
    <source>
        <dbReference type="SAM" id="Phobius"/>
    </source>
</evidence>
<evidence type="ECO:0000256" key="6">
    <source>
        <dbReference type="ARBA" id="ARBA00023268"/>
    </source>
</evidence>
<evidence type="ECO:0000259" key="10">
    <source>
        <dbReference type="Pfam" id="PF00905"/>
    </source>
</evidence>
<keyword evidence="9" id="KW-0812">Transmembrane</keyword>
<reference evidence="12" key="1">
    <citation type="submission" date="2024-03" db="EMBL/GenBank/DDBJ databases">
        <title>Deinococcus weizhi sp. nov., isolated from human skin.</title>
        <authorList>
            <person name="Wei Z."/>
            <person name="Tian F."/>
            <person name="Yang C."/>
            <person name="Xin L.T."/>
            <person name="Wen Z.J."/>
            <person name="Lan K.C."/>
            <person name="Yu L."/>
            <person name="Zhe W."/>
            <person name="Dan F.D."/>
            <person name="Jun W."/>
            <person name="Rui Z."/>
            <person name="Yong X.J."/>
            <person name="Ting Y."/>
            <person name="Wei X."/>
            <person name="Xu Z.G."/>
            <person name="Xin Z."/>
            <person name="Dong F.G."/>
            <person name="Ni X.M."/>
            <person name="Zheng M.G."/>
            <person name="Chun Y."/>
            <person name="Qian W.X."/>
        </authorList>
    </citation>
    <scope>NUCLEOTIDE SEQUENCE</scope>
    <source>
        <strain evidence="12">VB142</strain>
    </source>
</reference>
<dbReference type="Gene3D" id="3.40.710.10">
    <property type="entry name" value="DD-peptidase/beta-lactamase superfamily"/>
    <property type="match status" value="1"/>
</dbReference>
<dbReference type="EC" id="2.4.99.28" evidence="7"/>
<evidence type="ECO:0000256" key="3">
    <source>
        <dbReference type="ARBA" id="ARBA00022676"/>
    </source>
</evidence>
<dbReference type="PANTHER" id="PTHR32282">
    <property type="entry name" value="BINDING PROTEIN TRANSPEPTIDASE, PUTATIVE-RELATED"/>
    <property type="match status" value="1"/>
</dbReference>
<sequence length="846" mass="93331">MLILALVLLLSVGLFFLYRLLHVLTVGHPDGPQTLLVVQGVLLLAFGGFAAFLSRSLNLLVLTGFGLLCLMMATALWLLALPYLGRGRREGRRVPGRMALLLLPAALFVGLGAFSTASGLFYALAFRQIPAWKIERLGSLGAGRVLVDTGELQPLVLIHGYPRSYERLAQIPTDRPRLTYMPEYVPYEALNPNLIDAVLTREDRDFFQQSYLRTTLLSVPRMVVKRRGASGIIHQSFQAMCVTQEWDCVTADTGAGGRVQRVSQKITEENALLLNLRSLFPGVPTARLKERFLEYYLNSSYMSGVYGAGSYARAFFGKNQQDLNLVEAIIVANTLNNNFKRSMYLSEGDKERARTPQEDRLVPMIETTAALVLDHRRDLPGFAEWRARAYSPYFDESGHLKVGLFINGRSYGTAGRCQGGVISDYTCAAGQKRGSYAAYVQGKLQPRYEHENDVAVLVGSELSHLNLDLSAGDLSVKTTLRPDLQARLRPALSLAPLLRRPGEAGQVVISSVVLSEGKIRAFDFFRPSGEPLQARISEWVEPPASSIKPFVYGWAVTHGFVPLRAGGAPDSLYHDDPRWIRGQNKVGNTLSCEGPRYSDKAPWSHILNESHNVPFYVLGQDIKDQHKEGDFFAFVRKAQALDNRLGIVADDQKWQAFEGTYAKYEPREQLGQLSFYIGGPELYFSPFGLAALYDSLQHQGQAAAPTIIESITRTGRGGKTETLPLPRASQTIFSPAVNADVLRRLQDNVNGQCLINFGGWEAGRGLFGKTGTNSSGDTVKDYWTVVGGQNYTVSVNVTSEEGAPQGMNNLAQLTRYEMTRNDKGVWVPNSPAAALAKQVLRAALQP</sequence>
<feature type="domain" description="Glycosyl transferase family 51" evidence="11">
    <location>
        <begin position="183"/>
        <end position="344"/>
    </location>
</feature>
<dbReference type="AlphaFoldDB" id="A0AAU6Q6F9"/>
<evidence type="ECO:0000259" key="11">
    <source>
        <dbReference type="Pfam" id="PF00912"/>
    </source>
</evidence>
<keyword evidence="6" id="KW-0511">Multifunctional enzyme</keyword>
<evidence type="ECO:0000256" key="7">
    <source>
        <dbReference type="ARBA" id="ARBA00044770"/>
    </source>
</evidence>
<keyword evidence="1" id="KW-0121">Carboxypeptidase</keyword>
<name>A0AAU6Q6F9_9DEIO</name>
<dbReference type="PANTHER" id="PTHR32282:SF33">
    <property type="entry name" value="PEPTIDOGLYCAN GLYCOSYLTRANSFERASE"/>
    <property type="match status" value="1"/>
</dbReference>
<dbReference type="InterPro" id="IPR050396">
    <property type="entry name" value="Glycosyltr_51/Transpeptidase"/>
</dbReference>
<feature type="transmembrane region" description="Helical" evidence="9">
    <location>
        <begin position="100"/>
        <end position="126"/>
    </location>
</feature>
<dbReference type="InterPro" id="IPR001264">
    <property type="entry name" value="Glyco_trans_51"/>
</dbReference>
<organism evidence="12">
    <name type="scientific">Deinococcus sp. VB142</name>
    <dbReference type="NCBI Taxonomy" id="3112952"/>
    <lineage>
        <taxon>Bacteria</taxon>
        <taxon>Thermotogati</taxon>
        <taxon>Deinococcota</taxon>
        <taxon>Deinococci</taxon>
        <taxon>Deinococcales</taxon>
        <taxon>Deinococcaceae</taxon>
        <taxon>Deinococcus</taxon>
    </lineage>
</organism>